<dbReference type="GO" id="GO:0015990">
    <property type="term" value="P:electron transport coupled proton transport"/>
    <property type="evidence" value="ECO:0007669"/>
    <property type="project" value="TreeGrafter"/>
</dbReference>
<feature type="transmembrane region" description="Helical" evidence="5">
    <location>
        <begin position="27"/>
        <end position="54"/>
    </location>
</feature>
<dbReference type="InterPro" id="IPR023615">
    <property type="entry name" value="Cyt_c_Oxase_su1_BS"/>
</dbReference>
<dbReference type="GO" id="GO:0016966">
    <property type="term" value="F:nitric oxide reductase activity"/>
    <property type="evidence" value="ECO:0007669"/>
    <property type="project" value="UniProtKB-EC"/>
</dbReference>
<feature type="non-terminal residue" evidence="7">
    <location>
        <position position="271"/>
    </location>
</feature>
<name>T0XY24_9ZZZZ</name>
<feature type="transmembrane region" description="Helical" evidence="5">
    <location>
        <begin position="215"/>
        <end position="243"/>
    </location>
</feature>
<dbReference type="Pfam" id="PF00115">
    <property type="entry name" value="COX1"/>
    <property type="match status" value="1"/>
</dbReference>
<evidence type="ECO:0000256" key="4">
    <source>
        <dbReference type="ARBA" id="ARBA00023136"/>
    </source>
</evidence>
<evidence type="ECO:0000256" key="5">
    <source>
        <dbReference type="SAM" id="Phobius"/>
    </source>
</evidence>
<dbReference type="InterPro" id="IPR036927">
    <property type="entry name" value="Cyt_c_oxase-like_su1_sf"/>
</dbReference>
<dbReference type="PRINTS" id="PR01165">
    <property type="entry name" value="CYCOXIDASEI"/>
</dbReference>
<comment type="caution">
    <text evidence="7">The sequence shown here is derived from an EMBL/GenBank/DDBJ whole genome shotgun (WGS) entry which is preliminary data.</text>
</comment>
<evidence type="ECO:0000259" key="6">
    <source>
        <dbReference type="PROSITE" id="PS50855"/>
    </source>
</evidence>
<dbReference type="EMBL" id="AUZY01012809">
    <property type="protein sequence ID" value="EQD27666.1"/>
    <property type="molecule type" value="Genomic_DNA"/>
</dbReference>
<feature type="domain" description="Cytochrome oxidase subunit I profile" evidence="6">
    <location>
        <begin position="1"/>
        <end position="271"/>
    </location>
</feature>
<dbReference type="GO" id="GO:0004129">
    <property type="term" value="F:cytochrome-c oxidase activity"/>
    <property type="evidence" value="ECO:0007669"/>
    <property type="project" value="InterPro"/>
</dbReference>
<feature type="transmembrane region" description="Helical" evidence="5">
    <location>
        <begin position="113"/>
        <end position="135"/>
    </location>
</feature>
<feature type="transmembrane region" description="Helical" evidence="5">
    <location>
        <begin position="147"/>
        <end position="164"/>
    </location>
</feature>
<dbReference type="InterPro" id="IPR023616">
    <property type="entry name" value="Cyt_c_oxase-like_su1_dom"/>
</dbReference>
<dbReference type="GO" id="GO:0022904">
    <property type="term" value="P:respiratory electron transport chain"/>
    <property type="evidence" value="ECO:0007669"/>
    <property type="project" value="TreeGrafter"/>
</dbReference>
<keyword evidence="7" id="KW-0560">Oxidoreductase</keyword>
<accession>T0XY24</accession>
<dbReference type="AlphaFoldDB" id="T0XY24"/>
<dbReference type="GO" id="GO:0016020">
    <property type="term" value="C:membrane"/>
    <property type="evidence" value="ECO:0007669"/>
    <property type="project" value="UniProtKB-SubCell"/>
</dbReference>
<dbReference type="EC" id="1.7.2.5" evidence="7"/>
<evidence type="ECO:0000256" key="1">
    <source>
        <dbReference type="ARBA" id="ARBA00004141"/>
    </source>
</evidence>
<comment type="subcellular location">
    <subcellularLocation>
        <location evidence="1">Membrane</location>
        <topology evidence="1">Multi-pass membrane protein</topology>
    </subcellularLocation>
</comment>
<dbReference type="PROSITE" id="PS50855">
    <property type="entry name" value="COX1"/>
    <property type="match status" value="1"/>
</dbReference>
<evidence type="ECO:0000256" key="2">
    <source>
        <dbReference type="ARBA" id="ARBA00022692"/>
    </source>
</evidence>
<sequence length="271" mass="30338">SILGAVNFIVTVIKHKAPGVTYWNMPIFVWSVFINSFLVLAAMPSLSVALSMILSDRNFGTHFTYAVNGSPLGGPLMYQNLFWFFGHPEVYILILPAFGLVSTILPKMVRRHIFGYTAMALSIAAIGILGFVVWQHHMFTTGEATDVRFTFMLTTMAIAVPTGVKMFNWLGTLWGGSVRLETPTWFLIAFFTMFLIGGLSGVMLGSIPIDYLVHATYFVVAHFHYTLLGGTLMASFAAIYFLYPIVTKRWYNQELANWHFVLSYVGANMLL</sequence>
<keyword evidence="3 5" id="KW-1133">Transmembrane helix</keyword>
<dbReference type="Gene3D" id="1.20.210.10">
    <property type="entry name" value="Cytochrome c oxidase-like, subunit I domain"/>
    <property type="match status" value="1"/>
</dbReference>
<reference evidence="7" key="1">
    <citation type="submission" date="2013-08" db="EMBL/GenBank/DDBJ databases">
        <authorList>
            <person name="Mendez C."/>
            <person name="Richter M."/>
            <person name="Ferrer M."/>
            <person name="Sanchez J."/>
        </authorList>
    </citation>
    <scope>NUCLEOTIDE SEQUENCE</scope>
</reference>
<protein>
    <submittedName>
        <fullName evidence="7">Cytochrome c oxidase subunit I</fullName>
        <ecNumber evidence="7">1.7.2.5</ecNumber>
    </submittedName>
</protein>
<dbReference type="SUPFAM" id="SSF81442">
    <property type="entry name" value="Cytochrome c oxidase subunit I-like"/>
    <property type="match status" value="1"/>
</dbReference>
<dbReference type="GO" id="GO:0009060">
    <property type="term" value="P:aerobic respiration"/>
    <property type="evidence" value="ECO:0007669"/>
    <property type="project" value="InterPro"/>
</dbReference>
<feature type="non-terminal residue" evidence="7">
    <location>
        <position position="1"/>
    </location>
</feature>
<proteinExistence type="predicted"/>
<dbReference type="PANTHER" id="PTHR10422">
    <property type="entry name" value="CYTOCHROME C OXIDASE SUBUNIT 1"/>
    <property type="match status" value="1"/>
</dbReference>
<organism evidence="7">
    <name type="scientific">mine drainage metagenome</name>
    <dbReference type="NCBI Taxonomy" id="410659"/>
    <lineage>
        <taxon>unclassified sequences</taxon>
        <taxon>metagenomes</taxon>
        <taxon>ecological metagenomes</taxon>
    </lineage>
</organism>
<dbReference type="PROSITE" id="PS00077">
    <property type="entry name" value="COX1_CUB"/>
    <property type="match status" value="1"/>
</dbReference>
<feature type="transmembrane region" description="Helical" evidence="5">
    <location>
        <begin position="185"/>
        <end position="209"/>
    </location>
</feature>
<dbReference type="PANTHER" id="PTHR10422:SF18">
    <property type="entry name" value="CYTOCHROME C OXIDASE SUBUNIT 1"/>
    <property type="match status" value="1"/>
</dbReference>
<evidence type="ECO:0000313" key="7">
    <source>
        <dbReference type="EMBL" id="EQD27666.1"/>
    </source>
</evidence>
<dbReference type="InterPro" id="IPR000883">
    <property type="entry name" value="Cyt_C_Oxase_1"/>
</dbReference>
<keyword evidence="2 5" id="KW-0812">Transmembrane</keyword>
<dbReference type="GO" id="GO:0020037">
    <property type="term" value="F:heme binding"/>
    <property type="evidence" value="ECO:0007669"/>
    <property type="project" value="InterPro"/>
</dbReference>
<feature type="transmembrane region" description="Helical" evidence="5">
    <location>
        <begin position="81"/>
        <end position="101"/>
    </location>
</feature>
<gene>
    <name evidence="7" type="ORF">B1B_19072</name>
</gene>
<keyword evidence="4 5" id="KW-0472">Membrane</keyword>
<reference evidence="7" key="2">
    <citation type="journal article" date="2014" name="ISME J.">
        <title>Microbial stratification in low pH oxic and suboxic macroscopic growths along an acid mine drainage.</title>
        <authorList>
            <person name="Mendez-Garcia C."/>
            <person name="Mesa V."/>
            <person name="Sprenger R.R."/>
            <person name="Richter M."/>
            <person name="Diez M.S."/>
            <person name="Solano J."/>
            <person name="Bargiela R."/>
            <person name="Golyshina O.V."/>
            <person name="Manteca A."/>
            <person name="Ramos J.L."/>
            <person name="Gallego J.R."/>
            <person name="Llorente I."/>
            <person name="Martins Dos Santos V.A."/>
            <person name="Jensen O.N."/>
            <person name="Pelaez A.I."/>
            <person name="Sanchez J."/>
            <person name="Ferrer M."/>
        </authorList>
    </citation>
    <scope>NUCLEOTIDE SEQUENCE</scope>
</reference>
<evidence type="ECO:0000256" key="3">
    <source>
        <dbReference type="ARBA" id="ARBA00022989"/>
    </source>
</evidence>